<evidence type="ECO:0000313" key="2">
    <source>
        <dbReference type="EMBL" id="QPK23214.1"/>
    </source>
</evidence>
<accession>A0A433NBQ4</accession>
<dbReference type="EMBL" id="CP065031">
    <property type="protein sequence ID" value="QPK23214.1"/>
    <property type="molecule type" value="Genomic_DNA"/>
</dbReference>
<dbReference type="RefSeq" id="WP_125176139.1">
    <property type="nucleotide sequence ID" value="NZ_BSWF01000004.1"/>
</dbReference>
<protein>
    <submittedName>
        <fullName evidence="2">Chromosome segregation protein ParM</fullName>
    </submittedName>
</protein>
<evidence type="ECO:0000313" key="1">
    <source>
        <dbReference type="EMBL" id="MBN3108477.1"/>
    </source>
</evidence>
<dbReference type="Proteomes" id="UP000762586">
    <property type="component" value="Unassembled WGS sequence"/>
</dbReference>
<reference evidence="1 4" key="1">
    <citation type="submission" date="2020-07" db="EMBL/GenBank/DDBJ databases">
        <title>A pangenomic view of the genus Pectobacterium provides insights into genome organization, phylogeny, and virulence.</title>
        <authorList>
            <person name="Jonkheer E."/>
            <person name="Brankovics B."/>
            <person name="Houwers I."/>
            <person name="Van Der Wolf J."/>
            <person name="Bonants P."/>
            <person name="Vreeburg R."/>
            <person name="Bollema R."/>
            <person name="De Haan J."/>
            <person name="Berke L."/>
            <person name="De Ridder D."/>
            <person name="Smit S."/>
            <person name="Van Der Lee T.A.J."/>
        </authorList>
    </citation>
    <scope>NUCLEOTIDE SEQUENCE [LARGE SCALE GENOMIC DNA]</scope>
    <source>
        <strain evidence="1 4">NAK:384</strain>
    </source>
</reference>
<gene>
    <name evidence="2" type="ORF">F126LOC_016430</name>
    <name evidence="1" type="ORF">H4F48_20665</name>
</gene>
<dbReference type="InterPro" id="IPR036390">
    <property type="entry name" value="WH_DNA-bd_sf"/>
</dbReference>
<reference evidence="2 3" key="2">
    <citation type="submission" date="2020-11" db="EMBL/GenBank/DDBJ databases">
        <title>Complete genome sequence of Pectobacterium brasiliense strain F126.</title>
        <authorList>
            <person name="Miroshnikov K."/>
            <person name="Vo T.N.H."/>
            <person name="Khodykina M.V."/>
            <person name="Kabanova A.P."/>
            <person name="Shneider M."/>
            <person name="Korzhenkov A."/>
            <person name="Toschakov S.V."/>
            <person name="Miroshnikov K.A."/>
            <person name="Ignatov A.N."/>
            <person name="Mikhailova Y.V."/>
            <person name="Shelenkov A."/>
            <person name="Yanushevich Y.G."/>
            <person name="Evseev P.V."/>
        </authorList>
    </citation>
    <scope>NUCLEOTIDE SEQUENCE [LARGE SCALE GENOMIC DNA]</scope>
    <source>
        <strain evidence="2 3">F126</strain>
    </source>
</reference>
<dbReference type="Proteomes" id="UP000269351">
    <property type="component" value="Chromosome"/>
</dbReference>
<evidence type="ECO:0000313" key="3">
    <source>
        <dbReference type="Proteomes" id="UP000269351"/>
    </source>
</evidence>
<dbReference type="EMBL" id="JACGET010000030">
    <property type="protein sequence ID" value="MBN3108477.1"/>
    <property type="molecule type" value="Genomic_DNA"/>
</dbReference>
<organism evidence="2 3">
    <name type="scientific">Pectobacterium brasiliense</name>
    <dbReference type="NCBI Taxonomy" id="180957"/>
    <lineage>
        <taxon>Bacteria</taxon>
        <taxon>Pseudomonadati</taxon>
        <taxon>Pseudomonadota</taxon>
        <taxon>Gammaproteobacteria</taxon>
        <taxon>Enterobacterales</taxon>
        <taxon>Pectobacteriaceae</taxon>
        <taxon>Pectobacterium</taxon>
    </lineage>
</organism>
<evidence type="ECO:0000313" key="4">
    <source>
        <dbReference type="Proteomes" id="UP000762586"/>
    </source>
</evidence>
<name>A0A433NBQ4_9GAMM</name>
<sequence>MRISRNQRDVLFLLYAIEQKKGHQHFVTATALFSMISRNRSATLYPNHLRTSCHTLHKNGFVEQYRDEKLKLSYALTEQGRLAALTIYNETAKNSS</sequence>
<keyword evidence="4" id="KW-1185">Reference proteome</keyword>
<dbReference type="SUPFAM" id="SSF46785">
    <property type="entry name" value="Winged helix' DNA-binding domain"/>
    <property type="match status" value="1"/>
</dbReference>
<dbReference type="AlphaFoldDB" id="A0A433NBQ4"/>
<proteinExistence type="predicted"/>